<feature type="chain" id="PRO_5020802114" evidence="1">
    <location>
        <begin position="23"/>
        <end position="162"/>
    </location>
</feature>
<evidence type="ECO:0000256" key="1">
    <source>
        <dbReference type="SAM" id="SignalP"/>
    </source>
</evidence>
<dbReference type="AlphaFoldDB" id="A0A4P2VJA0"/>
<dbReference type="InterPro" id="IPR021383">
    <property type="entry name" value="DUF3015"/>
</dbReference>
<proteinExistence type="predicted"/>
<gene>
    <name evidence="2" type="ORF">JCM31447_04310</name>
</gene>
<accession>A0A4P2VJA0</accession>
<dbReference type="KEGG" id="sbf:JCM31447_04310"/>
<protein>
    <submittedName>
        <fullName evidence="2">DUF3015 domain-containing protein</fullName>
    </submittedName>
</protein>
<feature type="signal peptide" evidence="1">
    <location>
        <begin position="1"/>
        <end position="22"/>
    </location>
</feature>
<evidence type="ECO:0000313" key="3">
    <source>
        <dbReference type="Proteomes" id="UP000291236"/>
    </source>
</evidence>
<reference evidence="2 3" key="1">
    <citation type="submission" date="2018-12" db="EMBL/GenBank/DDBJ databases">
        <title>Rubrispira sanarue gen. nov., sp., nov., a member of the order Silvanigrellales, isolated from a brackish lake in Hamamatsu Japan.</title>
        <authorList>
            <person name="Maejima Y."/>
            <person name="Iino T."/>
            <person name="Muraguchi Y."/>
            <person name="Fukuda K."/>
            <person name="Nojiri H."/>
            <person name="Ohkuma M."/>
            <person name="Moriuchi R."/>
            <person name="Dohra H."/>
            <person name="Kimbara K."/>
            <person name="Shintani M."/>
        </authorList>
    </citation>
    <scope>NUCLEOTIDE SEQUENCE [LARGE SCALE GENOMIC DNA]</scope>
    <source>
        <strain evidence="2 3">RF1110005</strain>
    </source>
</reference>
<dbReference type="Proteomes" id="UP000291236">
    <property type="component" value="Chromosome"/>
</dbReference>
<dbReference type="EMBL" id="AP019368">
    <property type="protein sequence ID" value="BBH51994.1"/>
    <property type="molecule type" value="Genomic_DNA"/>
</dbReference>
<keyword evidence="1" id="KW-0732">Signal</keyword>
<dbReference type="Pfam" id="PF11220">
    <property type="entry name" value="DUF3015"/>
    <property type="match status" value="1"/>
</dbReference>
<dbReference type="OrthoDB" id="9784732at2"/>
<keyword evidence="3" id="KW-1185">Reference proteome</keyword>
<evidence type="ECO:0000313" key="2">
    <source>
        <dbReference type="EMBL" id="BBH51994.1"/>
    </source>
</evidence>
<dbReference type="RefSeq" id="WP_130606053.1">
    <property type="nucleotide sequence ID" value="NZ_AP019368.1"/>
</dbReference>
<sequence length="162" mass="17094">MFLRKHVPITFVLCLLPFASIAKTPFGMAGCGLGSQVMGADGNQVFASTTNGTLANQVFGITSGTSNCLAPSKAAALSAQKKFISDNYSTLSKEMAQGDGETLRAFSSTFGCKNELYPRFASQMQNSFSKIFIAPGVMAALDVVQEEIKGNEELVSGCSLVI</sequence>
<name>A0A4P2VJA0_FLUSA</name>
<organism evidence="2 3">
    <name type="scientific">Fluviispira sanaruensis</name>
    <dbReference type="NCBI Taxonomy" id="2493639"/>
    <lineage>
        <taxon>Bacteria</taxon>
        <taxon>Pseudomonadati</taxon>
        <taxon>Bdellovibrionota</taxon>
        <taxon>Oligoflexia</taxon>
        <taxon>Silvanigrellales</taxon>
        <taxon>Silvanigrellaceae</taxon>
        <taxon>Fluviispira</taxon>
    </lineage>
</organism>